<evidence type="ECO:0000313" key="2">
    <source>
        <dbReference type="Ensembl" id="ENSSSCP00070012715.1"/>
    </source>
</evidence>
<accession>A0A4X1TBX1</accession>
<reference evidence="2 3" key="1">
    <citation type="submission" date="2017-08" db="EMBL/GenBank/DDBJ databases">
        <title>USMARCv1.0.</title>
        <authorList>
            <person name="Hannum G.I."/>
            <person name="Koren S."/>
            <person name="Schroeder S.G."/>
            <person name="Chin S.C."/>
            <person name="Nonneman D.J."/>
            <person name="Becker S.A."/>
            <person name="Rosen B.D."/>
            <person name="Bickhart D.M."/>
            <person name="Putnam N.H."/>
            <person name="Green R.E."/>
            <person name="Tuggle C.K."/>
            <person name="Liu H."/>
            <person name="Rohrer G.A."/>
            <person name="Warr A."/>
            <person name="Hall R."/>
            <person name="Kim K."/>
            <person name="Hume D.A."/>
            <person name="Talbot R."/>
            <person name="Chow W."/>
            <person name="Howe K."/>
            <person name="Schwartz A.S."/>
            <person name="Watson M."/>
            <person name="Archibald A.L."/>
            <person name="Phillippy A.M."/>
            <person name="Smith T.P.L."/>
        </authorList>
    </citation>
    <scope>NUCLEOTIDE SEQUENCE [LARGE SCALE GENOMIC DNA]</scope>
</reference>
<feature type="region of interest" description="Disordered" evidence="1">
    <location>
        <begin position="102"/>
        <end position="137"/>
    </location>
</feature>
<dbReference type="Ensembl" id="ENSSSCT00070015386.1">
    <property type="protein sequence ID" value="ENSSSCP00070012715.1"/>
    <property type="gene ID" value="ENSSSCG00070007982.1"/>
</dbReference>
<evidence type="ECO:0000256" key="1">
    <source>
        <dbReference type="SAM" id="MobiDB-lite"/>
    </source>
</evidence>
<name>A0A4X1TBX1_PIG</name>
<feature type="region of interest" description="Disordered" evidence="1">
    <location>
        <begin position="1"/>
        <end position="54"/>
    </location>
</feature>
<sequence>MGRSLAEQLNSGGHCRFPQKKNAGDALPRRPHRFIPGAAASFPQPPLPFSSSSMRRATEMYSKACLWKARTRSTSPPGTGAGGEAEAGAGAARELLLAAMRAREKRWQSHTKRSPKWKATKRSSAKPKNSGLVSGDCDLQGPSWSQSRCWRDRRRLQKIPILSTVSRTMSRPPNPIEFLASYLLKNKAQFEDRN</sequence>
<protein>
    <submittedName>
        <fullName evidence="2">Dpy-30 histone methyltransferase complex regulatory subunit</fullName>
    </submittedName>
</protein>
<dbReference type="Proteomes" id="UP000314985">
    <property type="component" value="Chromosome 3"/>
</dbReference>
<reference evidence="2" key="2">
    <citation type="submission" date="2025-08" db="UniProtKB">
        <authorList>
            <consortium name="Ensembl"/>
        </authorList>
    </citation>
    <scope>IDENTIFICATION</scope>
</reference>
<dbReference type="AlphaFoldDB" id="A0A4X1TBX1"/>
<evidence type="ECO:0000313" key="3">
    <source>
        <dbReference type="Proteomes" id="UP000314985"/>
    </source>
</evidence>
<organism evidence="2 3">
    <name type="scientific">Sus scrofa</name>
    <name type="common">Pig</name>
    <dbReference type="NCBI Taxonomy" id="9823"/>
    <lineage>
        <taxon>Eukaryota</taxon>
        <taxon>Metazoa</taxon>
        <taxon>Chordata</taxon>
        <taxon>Craniata</taxon>
        <taxon>Vertebrata</taxon>
        <taxon>Euteleostomi</taxon>
        <taxon>Mammalia</taxon>
        <taxon>Eutheria</taxon>
        <taxon>Laurasiatheria</taxon>
        <taxon>Artiodactyla</taxon>
        <taxon>Suina</taxon>
        <taxon>Suidae</taxon>
        <taxon>Sus</taxon>
    </lineage>
</organism>
<feature type="compositionally biased region" description="Basic residues" evidence="1">
    <location>
        <begin position="108"/>
        <end position="125"/>
    </location>
</feature>
<dbReference type="Pfam" id="PF05186">
    <property type="entry name" value="Dpy-30"/>
    <property type="match status" value="1"/>
</dbReference>
<gene>
    <name evidence="2" type="primary">DPY30</name>
</gene>
<proteinExistence type="predicted"/>
<dbReference type="InterPro" id="IPR007858">
    <property type="entry name" value="Dpy-30_motif"/>
</dbReference>
<dbReference type="Gene3D" id="1.20.890.10">
    <property type="entry name" value="cAMP-dependent protein kinase regulatory subunit, dimerization-anchoring domain"/>
    <property type="match status" value="1"/>
</dbReference>